<proteinExistence type="predicted"/>
<accession>A0A220MGL7</accession>
<keyword evidence="1" id="KW-0238">DNA-binding</keyword>
<evidence type="ECO:0000259" key="2">
    <source>
        <dbReference type="PROSITE" id="PS50943"/>
    </source>
</evidence>
<sequence>MYGQRIKAARLAMEMSRKDLAEKLGVNETTITRYENEKRKPDPETLTSLSEILKVTTDYLLGIDESEKVQEEDENLQELIDFYGTLSAQEREDFVKHMMFIKNGIKAARSK</sequence>
<evidence type="ECO:0000313" key="4">
    <source>
        <dbReference type="Proteomes" id="UP000197781"/>
    </source>
</evidence>
<gene>
    <name evidence="3" type="ORF">BP422_12170</name>
</gene>
<dbReference type="SUPFAM" id="SSF47413">
    <property type="entry name" value="lambda repressor-like DNA-binding domains"/>
    <property type="match status" value="1"/>
</dbReference>
<dbReference type="Pfam" id="PF01381">
    <property type="entry name" value="HTH_3"/>
    <property type="match status" value="1"/>
</dbReference>
<dbReference type="Gene3D" id="1.10.260.40">
    <property type="entry name" value="lambda repressor-like DNA-binding domains"/>
    <property type="match status" value="1"/>
</dbReference>
<protein>
    <recommendedName>
        <fullName evidence="2">HTH cro/C1-type domain-containing protein</fullName>
    </recommendedName>
</protein>
<name>A0A220MGL7_9BACL</name>
<dbReference type="KEGG" id="bfm:BP422_12170"/>
<dbReference type="PANTHER" id="PTHR46558">
    <property type="entry name" value="TRACRIPTIONAL REGULATORY PROTEIN-RELATED-RELATED"/>
    <property type="match status" value="1"/>
</dbReference>
<organism evidence="3 4">
    <name type="scientific">Brevibacillus formosus</name>
    <dbReference type="NCBI Taxonomy" id="54913"/>
    <lineage>
        <taxon>Bacteria</taxon>
        <taxon>Bacillati</taxon>
        <taxon>Bacillota</taxon>
        <taxon>Bacilli</taxon>
        <taxon>Bacillales</taxon>
        <taxon>Paenibacillaceae</taxon>
        <taxon>Brevibacillus</taxon>
    </lineage>
</organism>
<dbReference type="EMBL" id="CP018145">
    <property type="protein sequence ID" value="ASJ54236.1"/>
    <property type="molecule type" value="Genomic_DNA"/>
</dbReference>
<evidence type="ECO:0000256" key="1">
    <source>
        <dbReference type="ARBA" id="ARBA00023125"/>
    </source>
</evidence>
<dbReference type="RefSeq" id="WP_088908016.1">
    <property type="nucleotide sequence ID" value="NZ_CP018145.1"/>
</dbReference>
<dbReference type="CDD" id="cd00093">
    <property type="entry name" value="HTH_XRE"/>
    <property type="match status" value="1"/>
</dbReference>
<feature type="domain" description="HTH cro/C1-type" evidence="2">
    <location>
        <begin position="6"/>
        <end position="60"/>
    </location>
</feature>
<dbReference type="AlphaFoldDB" id="A0A220MGL7"/>
<dbReference type="InterPro" id="IPR001387">
    <property type="entry name" value="Cro/C1-type_HTH"/>
</dbReference>
<dbReference type="InterPro" id="IPR010982">
    <property type="entry name" value="Lambda_DNA-bd_dom_sf"/>
</dbReference>
<dbReference type="Proteomes" id="UP000197781">
    <property type="component" value="Chromosome"/>
</dbReference>
<dbReference type="PROSITE" id="PS50943">
    <property type="entry name" value="HTH_CROC1"/>
    <property type="match status" value="1"/>
</dbReference>
<evidence type="ECO:0000313" key="3">
    <source>
        <dbReference type="EMBL" id="ASJ54236.1"/>
    </source>
</evidence>
<dbReference type="SMART" id="SM00530">
    <property type="entry name" value="HTH_XRE"/>
    <property type="match status" value="1"/>
</dbReference>
<dbReference type="GO" id="GO:0003677">
    <property type="term" value="F:DNA binding"/>
    <property type="evidence" value="ECO:0007669"/>
    <property type="project" value="UniProtKB-KW"/>
</dbReference>
<dbReference type="PANTHER" id="PTHR46558:SF11">
    <property type="entry name" value="HTH-TYPE TRANSCRIPTIONAL REGULATOR XRE"/>
    <property type="match status" value="1"/>
</dbReference>
<reference evidence="3 4" key="1">
    <citation type="submission" date="2016-11" db="EMBL/GenBank/DDBJ databases">
        <authorList>
            <person name="Jaros S."/>
            <person name="Januszkiewicz K."/>
            <person name="Wedrychowicz H."/>
        </authorList>
    </citation>
    <scope>NUCLEOTIDE SEQUENCE [LARGE SCALE GENOMIC DNA]</scope>
    <source>
        <strain evidence="3 4">NF2</strain>
    </source>
</reference>